<dbReference type="Proteomes" id="UP000016511">
    <property type="component" value="Unassembled WGS sequence"/>
</dbReference>
<dbReference type="InterPro" id="IPR002937">
    <property type="entry name" value="Amino_oxidase"/>
</dbReference>
<dbReference type="Gene3D" id="3.90.660.50">
    <property type="match status" value="1"/>
</dbReference>
<evidence type="ECO:0000256" key="1">
    <source>
        <dbReference type="ARBA" id="ARBA00038322"/>
    </source>
</evidence>
<evidence type="ECO:0000313" key="4">
    <source>
        <dbReference type="Proteomes" id="UP000016511"/>
    </source>
</evidence>
<gene>
    <name evidence="3" type="ORF">HMPREF0083_04170</name>
</gene>
<keyword evidence="4" id="KW-1185">Reference proteome</keyword>
<accession>U1WGM6</accession>
<name>U1WGM6_ANEAE</name>
<dbReference type="eggNOG" id="COG1233">
    <property type="taxonomic scope" value="Bacteria"/>
</dbReference>
<sequence>MGDVDNMETNEETLYEAVVVGGGLAGLSAAAYLAKKGRKVVVLERGNLGGRAVTLKIKGFSFNFGAHAIYGRDTSVLRKFEKELGIRIDWRDFEPNKAKYDIGDKITSMPANIQGLFNTSILNSLGKIKFTFEIFKTMLHMEKGHPHMSIEKWMEEKDISADVRDMMLTLASSNFFTREPERIPSDVFFNYYQRLFTTNKPVAYIEGGWQALINEFVRIIEENGGTVVTKAKVEAVEAENSRVTAVQTTQGVFKGQEFVFCIPPKELEKIVGGTKIEHFIKQYSSYEPSYVYVYDIGLSKRIEVPYTYIYDKHNKMFITDISHYDETCVPEGGQLLQAIAYLTEEDLKDKERVQQYHEKIEALYDKHFTGWREHLIVPRVSKRAAAQEIKWTMNQEAMPLYLPDYRNVFFAGDWCEGKGQLSELSFHSAYEACKLILQKYSCV</sequence>
<dbReference type="HOGENOM" id="CLU_028676_1_0_9"/>
<dbReference type="GO" id="GO:0016491">
    <property type="term" value="F:oxidoreductase activity"/>
    <property type="evidence" value="ECO:0007669"/>
    <property type="project" value="InterPro"/>
</dbReference>
<dbReference type="SUPFAM" id="SSF51905">
    <property type="entry name" value="FAD/NAD(P)-binding domain"/>
    <property type="match status" value="1"/>
</dbReference>
<dbReference type="STRING" id="649747.HMPREF0083_04170"/>
<comment type="caution">
    <text evidence="3">The sequence shown here is derived from an EMBL/GenBank/DDBJ whole genome shotgun (WGS) entry which is preliminary data.</text>
</comment>
<evidence type="ECO:0000259" key="2">
    <source>
        <dbReference type="Pfam" id="PF01593"/>
    </source>
</evidence>
<dbReference type="InterPro" id="IPR036188">
    <property type="entry name" value="FAD/NAD-bd_sf"/>
</dbReference>
<dbReference type="PATRIC" id="fig|649747.3.peg.3780"/>
<dbReference type="Pfam" id="PF01593">
    <property type="entry name" value="Amino_oxidase"/>
    <property type="match status" value="1"/>
</dbReference>
<dbReference type="PANTHER" id="PTHR43734">
    <property type="entry name" value="PHYTOENE DESATURASE"/>
    <property type="match status" value="1"/>
</dbReference>
<reference evidence="3 4" key="1">
    <citation type="submission" date="2013-08" db="EMBL/GenBank/DDBJ databases">
        <authorList>
            <person name="Weinstock G."/>
            <person name="Sodergren E."/>
            <person name="Wylie T."/>
            <person name="Fulton L."/>
            <person name="Fulton R."/>
            <person name="Fronick C."/>
            <person name="O'Laughlin M."/>
            <person name="Godfrey J."/>
            <person name="Miner T."/>
            <person name="Herter B."/>
            <person name="Appelbaum E."/>
            <person name="Cordes M."/>
            <person name="Lek S."/>
            <person name="Wollam A."/>
            <person name="Pepin K.H."/>
            <person name="Palsikar V.B."/>
            <person name="Mitreva M."/>
            <person name="Wilson R.K."/>
        </authorList>
    </citation>
    <scope>NUCLEOTIDE SEQUENCE [LARGE SCALE GENOMIC DNA]</scope>
    <source>
        <strain evidence="3 4">ATCC 12856</strain>
    </source>
</reference>
<dbReference type="PANTHER" id="PTHR43734:SF1">
    <property type="entry name" value="PHYTOENE DESATURASE"/>
    <property type="match status" value="1"/>
</dbReference>
<comment type="similarity">
    <text evidence="1">Belongs to the carotenoid/retinoid oxidoreductase family. CrtN subfamily.</text>
</comment>
<dbReference type="Gene3D" id="3.50.50.60">
    <property type="entry name" value="FAD/NAD(P)-binding domain"/>
    <property type="match status" value="1"/>
</dbReference>
<dbReference type="EMBL" id="AWSJ01000253">
    <property type="protein sequence ID" value="ERI07729.1"/>
    <property type="molecule type" value="Genomic_DNA"/>
</dbReference>
<dbReference type="AlphaFoldDB" id="U1WGM6"/>
<proteinExistence type="inferred from homology"/>
<organism evidence="3 4">
    <name type="scientific">Aneurinibacillus aneurinilyticus ATCC 12856</name>
    <dbReference type="NCBI Taxonomy" id="649747"/>
    <lineage>
        <taxon>Bacteria</taxon>
        <taxon>Bacillati</taxon>
        <taxon>Bacillota</taxon>
        <taxon>Bacilli</taxon>
        <taxon>Bacillales</taxon>
        <taxon>Paenibacillaceae</taxon>
        <taxon>Aneurinibacillus group</taxon>
        <taxon>Aneurinibacillus</taxon>
    </lineage>
</organism>
<protein>
    <submittedName>
        <fullName evidence="3">Amine oxidase</fullName>
    </submittedName>
</protein>
<feature type="domain" description="Amine oxidase" evidence="2">
    <location>
        <begin position="24"/>
        <end position="437"/>
    </location>
</feature>
<evidence type="ECO:0000313" key="3">
    <source>
        <dbReference type="EMBL" id="ERI07729.1"/>
    </source>
</evidence>